<evidence type="ECO:0000313" key="1">
    <source>
        <dbReference type="EMBL" id="MCQ8185590.1"/>
    </source>
</evidence>
<organism evidence="1 2">
    <name type="scientific">Parvularcula maris</name>
    <dbReference type="NCBI Taxonomy" id="2965077"/>
    <lineage>
        <taxon>Bacteria</taxon>
        <taxon>Pseudomonadati</taxon>
        <taxon>Pseudomonadota</taxon>
        <taxon>Alphaproteobacteria</taxon>
        <taxon>Parvularculales</taxon>
        <taxon>Parvularculaceae</taxon>
        <taxon>Parvularcula</taxon>
    </lineage>
</organism>
<dbReference type="PANTHER" id="PTHR34309">
    <property type="entry name" value="SLR1406 PROTEIN"/>
    <property type="match status" value="1"/>
</dbReference>
<accession>A0A9X2L9J5</accession>
<dbReference type="Proteomes" id="UP001142610">
    <property type="component" value="Unassembled WGS sequence"/>
</dbReference>
<dbReference type="Pfam" id="PF03928">
    <property type="entry name" value="HbpS-like"/>
    <property type="match status" value="1"/>
</dbReference>
<dbReference type="PANTHER" id="PTHR34309:SF1">
    <property type="entry name" value="PROTEIN GLCG"/>
    <property type="match status" value="1"/>
</dbReference>
<gene>
    <name evidence="1" type="ORF">NOG11_09290</name>
</gene>
<keyword evidence="2" id="KW-1185">Reference proteome</keyword>
<proteinExistence type="predicted"/>
<protein>
    <submittedName>
        <fullName evidence="1">Heme-binding protein</fullName>
    </submittedName>
</protein>
<dbReference type="SUPFAM" id="SSF143744">
    <property type="entry name" value="GlcG-like"/>
    <property type="match status" value="1"/>
</dbReference>
<sequence>MILPAMTAALLLTQQPAMRLSEESAQEILTGCRAFAEENELTIAIAVLDDRLSMLAYRRMDSLREGPAKLAVRKAEYAAEWGSETRRLADAVGEGRLGWAFTSGGPPIEGGVPVYTSEGVLLGGVGVSGASAADDALCAKAGIERAGLKPARPPAD</sequence>
<dbReference type="InterPro" id="IPR052517">
    <property type="entry name" value="GlcG_carb_metab_protein"/>
</dbReference>
<dbReference type="RefSeq" id="WP_256619480.1">
    <property type="nucleotide sequence ID" value="NZ_JANIBC010000006.1"/>
</dbReference>
<dbReference type="Gene3D" id="3.30.450.150">
    <property type="entry name" value="Haem-degrading domain"/>
    <property type="match status" value="1"/>
</dbReference>
<dbReference type="EMBL" id="JANIBC010000006">
    <property type="protein sequence ID" value="MCQ8185590.1"/>
    <property type="molecule type" value="Genomic_DNA"/>
</dbReference>
<name>A0A9X2L9J5_9PROT</name>
<dbReference type="AlphaFoldDB" id="A0A9X2L9J5"/>
<dbReference type="InterPro" id="IPR038084">
    <property type="entry name" value="PduO/GlcC-like_sf"/>
</dbReference>
<comment type="caution">
    <text evidence="1">The sequence shown here is derived from an EMBL/GenBank/DDBJ whole genome shotgun (WGS) entry which is preliminary data.</text>
</comment>
<evidence type="ECO:0000313" key="2">
    <source>
        <dbReference type="Proteomes" id="UP001142610"/>
    </source>
</evidence>
<dbReference type="InterPro" id="IPR005624">
    <property type="entry name" value="PduO/GlcC-like"/>
</dbReference>
<reference evidence="1" key="1">
    <citation type="submission" date="2022-07" db="EMBL/GenBank/DDBJ databases">
        <title>Parvularcula maris sp. nov., an algicidal bacterium isolated from seawater.</title>
        <authorList>
            <person name="Li F."/>
        </authorList>
    </citation>
    <scope>NUCLEOTIDE SEQUENCE</scope>
    <source>
        <strain evidence="1">BGMRC 0090</strain>
    </source>
</reference>